<dbReference type="PANTHER" id="PTHR43189:SF1">
    <property type="entry name" value="ZINC-TYPE ALCOHOL DEHYDROGENASE-LIKE PROTEIN C1198.01"/>
    <property type="match status" value="1"/>
</dbReference>
<dbReference type="NCBIfam" id="TIGR01202">
    <property type="entry name" value="bchC"/>
    <property type="match status" value="1"/>
</dbReference>
<dbReference type="InterPro" id="IPR005903">
    <property type="entry name" value="BchC"/>
</dbReference>
<dbReference type="SUPFAM" id="SSF51735">
    <property type="entry name" value="NAD(P)-binding Rossmann-fold domains"/>
    <property type="match status" value="1"/>
</dbReference>
<evidence type="ECO:0000256" key="1">
    <source>
        <dbReference type="ARBA" id="ARBA00023002"/>
    </source>
</evidence>
<dbReference type="PANTHER" id="PTHR43189">
    <property type="entry name" value="ZINC-TYPE ALCOHOL DEHYDROGENASE-LIKE PROTEIN C1198.01-RELATED"/>
    <property type="match status" value="1"/>
</dbReference>
<accession>A0A0P6W2S5</accession>
<reference evidence="3 4" key="2">
    <citation type="submission" date="2015-10" db="EMBL/GenBank/DDBJ databases">
        <title>Draft Genome Sequence of Prosthecomicrobium hirschii ATCC 27832.</title>
        <authorList>
            <person name="Daniel J."/>
            <person name="Givan S.A."/>
            <person name="Brun Y.V."/>
            <person name="Brown P.J."/>
        </authorList>
    </citation>
    <scope>NUCLEOTIDE SEQUENCE [LARGE SCALE GENOMIC DNA]</scope>
    <source>
        <strain evidence="3 4">16</strain>
    </source>
</reference>
<dbReference type="STRING" id="665126.ABB55_15450"/>
<sequence length="309" mass="32651">METVAVVLRNPGALALERVGCLPAGAEDVLVETAYSGISTGTEKLLWSGRMPPFPGMGYPLVPGYETVGRVVDPGSSGLDEGTFVFVPGARCYGPVKGLFGGAAQRLLVDANRITPIDETLGANGTLLALAATARHALAGGPLPKLIIGHGVFGRLLARLTVALGGHPTVIERNPSRQIGARGYRVLDPDEDPRRDYTVIYDASGDSEVIDSLVARAAPGAEIVLAGFYEGRPSFAFPPAFMREIRLRIAAEWRPDDLAAVLALLADGRLSLDGLISHRAPAADAPEAYRKAFSDPGCLKMILDWRATA</sequence>
<keyword evidence="1" id="KW-0560">Oxidoreductase</keyword>
<keyword evidence="4" id="KW-1185">Reference proteome</keyword>
<evidence type="ECO:0000313" key="3">
    <source>
        <dbReference type="EMBL" id="KPL53440.1"/>
    </source>
</evidence>
<dbReference type="Gene3D" id="3.40.50.720">
    <property type="entry name" value="NAD(P)-binding Rossmann-like Domain"/>
    <property type="match status" value="1"/>
</dbReference>
<comment type="caution">
    <text evidence="3">The sequence shown here is derived from an EMBL/GenBank/DDBJ whole genome shotgun (WGS) entry which is preliminary data.</text>
</comment>
<dbReference type="InterPro" id="IPR011032">
    <property type="entry name" value="GroES-like_sf"/>
</dbReference>
<proteinExistence type="predicted"/>
<protein>
    <submittedName>
        <fullName evidence="3">2-desacetyl-2-hydroxyethyl bacteriochlorophyllide A dehydrogenase</fullName>
    </submittedName>
</protein>
<evidence type="ECO:0000259" key="2">
    <source>
        <dbReference type="Pfam" id="PF08240"/>
    </source>
</evidence>
<reference evidence="3 4" key="1">
    <citation type="submission" date="2015-09" db="EMBL/GenBank/DDBJ databases">
        <authorList>
            <person name="Jackson K.R."/>
            <person name="Lunt B.L."/>
            <person name="Fisher J.N.B."/>
            <person name="Gardner A.V."/>
            <person name="Bailey M.E."/>
            <person name="Deus L.M."/>
            <person name="Earl A.S."/>
            <person name="Gibby P.D."/>
            <person name="Hartmann K.A."/>
            <person name="Liu J.E."/>
            <person name="Manci A.M."/>
            <person name="Nielsen D.A."/>
            <person name="Solomon M.B."/>
            <person name="Breakwell D.P."/>
            <person name="Burnett S.H."/>
            <person name="Grose J.H."/>
        </authorList>
    </citation>
    <scope>NUCLEOTIDE SEQUENCE [LARGE SCALE GENOMIC DNA]</scope>
    <source>
        <strain evidence="3 4">16</strain>
    </source>
</reference>
<feature type="domain" description="Alcohol dehydrogenase-like N-terminal" evidence="2">
    <location>
        <begin position="26"/>
        <end position="118"/>
    </location>
</feature>
<organism evidence="3 4">
    <name type="scientific">Prosthecodimorpha hirschii</name>
    <dbReference type="NCBI Taxonomy" id="665126"/>
    <lineage>
        <taxon>Bacteria</taxon>
        <taxon>Pseudomonadati</taxon>
        <taxon>Pseudomonadota</taxon>
        <taxon>Alphaproteobacteria</taxon>
        <taxon>Hyphomicrobiales</taxon>
        <taxon>Ancalomicrobiaceae</taxon>
        <taxon>Prosthecodimorpha</taxon>
    </lineage>
</organism>
<dbReference type="CDD" id="cd08255">
    <property type="entry name" value="2-desacetyl-2-hydroxyethyl_bacteriochlorophyllide_like"/>
    <property type="match status" value="1"/>
</dbReference>
<dbReference type="Proteomes" id="UP000048984">
    <property type="component" value="Unassembled WGS sequence"/>
</dbReference>
<dbReference type="InterPro" id="IPR036291">
    <property type="entry name" value="NAD(P)-bd_dom_sf"/>
</dbReference>
<evidence type="ECO:0000313" key="4">
    <source>
        <dbReference type="Proteomes" id="UP000048984"/>
    </source>
</evidence>
<name>A0A0P6W2S5_9HYPH</name>
<dbReference type="GO" id="GO:0036354">
    <property type="term" value="F:bacteriochlorophyllide-a dehydrogenase activity"/>
    <property type="evidence" value="ECO:0007669"/>
    <property type="project" value="InterPro"/>
</dbReference>
<dbReference type="RefSeq" id="WP_054359605.1">
    <property type="nucleotide sequence ID" value="NZ_LJYW01000001.1"/>
</dbReference>
<gene>
    <name evidence="3" type="ORF">ABB55_15450</name>
</gene>
<dbReference type="Gene3D" id="3.90.180.10">
    <property type="entry name" value="Medium-chain alcohol dehydrogenases, catalytic domain"/>
    <property type="match status" value="2"/>
</dbReference>
<dbReference type="InterPro" id="IPR013154">
    <property type="entry name" value="ADH-like_N"/>
</dbReference>
<dbReference type="SUPFAM" id="SSF50129">
    <property type="entry name" value="GroES-like"/>
    <property type="match status" value="1"/>
</dbReference>
<dbReference type="Pfam" id="PF08240">
    <property type="entry name" value="ADH_N"/>
    <property type="match status" value="1"/>
</dbReference>
<dbReference type="EMBL" id="LJYW01000001">
    <property type="protein sequence ID" value="KPL53440.1"/>
    <property type="molecule type" value="Genomic_DNA"/>
</dbReference>
<dbReference type="AlphaFoldDB" id="A0A0P6W2S5"/>